<keyword evidence="1" id="KW-0812">Transmembrane</keyword>
<accession>A0A397XRZ1</accession>
<dbReference type="EMBL" id="CM010637">
    <property type="protein sequence ID" value="RID42244.1"/>
    <property type="molecule type" value="Genomic_DNA"/>
</dbReference>
<evidence type="ECO:0000313" key="3">
    <source>
        <dbReference type="Proteomes" id="UP000264353"/>
    </source>
</evidence>
<gene>
    <name evidence="2" type="ORF">BRARA_J02149</name>
</gene>
<sequence length="92" mass="10486">MKLWGCFLVIIGSISFVGFVFAALVSKLFSLSDNPIIQAIQNDRLVSLVVISDFHYKTPISRYYCFLAPLTLPALLVSVYFHWLTMKLFKHA</sequence>
<evidence type="ECO:0000256" key="1">
    <source>
        <dbReference type="SAM" id="Phobius"/>
    </source>
</evidence>
<dbReference type="PANTHER" id="PTHR36485:SF1">
    <property type="entry name" value="TRANSMEMBRANE PROTEIN"/>
    <property type="match status" value="1"/>
</dbReference>
<protein>
    <submittedName>
        <fullName evidence="2">Uncharacterized protein</fullName>
    </submittedName>
</protein>
<proteinExistence type="predicted"/>
<keyword evidence="1" id="KW-0472">Membrane</keyword>
<feature type="transmembrane region" description="Helical" evidence="1">
    <location>
        <begin position="61"/>
        <end position="83"/>
    </location>
</feature>
<keyword evidence="1" id="KW-1133">Transmembrane helix</keyword>
<reference evidence="2 3" key="1">
    <citation type="submission" date="2018-06" db="EMBL/GenBank/DDBJ databases">
        <title>WGS assembly of Brassica rapa FPsc.</title>
        <authorList>
            <person name="Bowman J."/>
            <person name="Kohchi T."/>
            <person name="Yamato K."/>
            <person name="Jenkins J."/>
            <person name="Shu S."/>
            <person name="Ishizaki K."/>
            <person name="Yamaoka S."/>
            <person name="Nishihama R."/>
            <person name="Nakamura Y."/>
            <person name="Berger F."/>
            <person name="Adam C."/>
            <person name="Aki S."/>
            <person name="Althoff F."/>
            <person name="Araki T."/>
            <person name="Arteaga-Vazquez M."/>
            <person name="Balasubrmanian S."/>
            <person name="Bauer D."/>
            <person name="Boehm C."/>
            <person name="Briginshaw L."/>
            <person name="Caballero-Perez J."/>
            <person name="Catarino B."/>
            <person name="Chen F."/>
            <person name="Chiyoda S."/>
            <person name="Chovatia M."/>
            <person name="Davies K."/>
            <person name="Delmans M."/>
            <person name="Demura T."/>
            <person name="Dierschke T."/>
            <person name="Dolan L."/>
            <person name="Dorantes-Acosta A."/>
            <person name="Eklund D."/>
            <person name="Florent S."/>
            <person name="Flores-Sandoval E."/>
            <person name="Fujiyama A."/>
            <person name="Fukuzawa H."/>
            <person name="Galik B."/>
            <person name="Grimanelli D."/>
            <person name="Grimwood J."/>
            <person name="Grossniklaus U."/>
            <person name="Hamada T."/>
            <person name="Haseloff J."/>
            <person name="Hetherington A."/>
            <person name="Higo A."/>
            <person name="Hirakawa Y."/>
            <person name="Hundley H."/>
            <person name="Ikeda Y."/>
            <person name="Inoue K."/>
            <person name="Inoue S."/>
            <person name="Ishida S."/>
            <person name="Jia Q."/>
            <person name="Kakita M."/>
            <person name="Kanazawa T."/>
            <person name="Kawai Y."/>
            <person name="Kawashima T."/>
            <person name="Kennedy M."/>
            <person name="Kinose K."/>
            <person name="Kinoshita T."/>
            <person name="Kohara Y."/>
            <person name="Koide E."/>
            <person name="Komatsu K."/>
            <person name="Kopischke S."/>
            <person name="Kubo M."/>
            <person name="Kyozuka J."/>
            <person name="Lagercrantz U."/>
            <person name="Lin S."/>
            <person name="Lindquist E."/>
            <person name="Lipzen A."/>
            <person name="Lu C."/>
            <person name="Luna E."/>
            <person name="Martienssen R."/>
            <person name="Minamino N."/>
            <person name="Mizutani M."/>
            <person name="Mizutani M."/>
            <person name="Mochizuki N."/>
            <person name="Monte I."/>
            <person name="Mosher R."/>
            <person name="Nagasaki H."/>
            <person name="Nakagami H."/>
            <person name="Naramoto S."/>
            <person name="Nishitani K."/>
            <person name="Ohtani M."/>
            <person name="Okamoto T."/>
            <person name="Okumura M."/>
            <person name="Phillips J."/>
            <person name="Pollak B."/>
            <person name="Reinders A."/>
            <person name="Roevekamp M."/>
            <person name="Sano R."/>
            <person name="Sawa S."/>
            <person name="Schmid M."/>
            <person name="Shirakawa M."/>
            <person name="Solano R."/>
            <person name="Spunde A."/>
            <person name="Suetsugu N."/>
            <person name="Sugano S."/>
            <person name="Sugiyama A."/>
            <person name="Sun R."/>
            <person name="Suzuki Y."/>
            <person name="Takenaka M."/>
            <person name="Takezawa D."/>
            <person name="Tomogane H."/>
            <person name="Tsuzuki M."/>
            <person name="Ueda T."/>
            <person name="Umeda M."/>
            <person name="Ward J."/>
            <person name="Watanabe Y."/>
            <person name="Yazaki K."/>
            <person name="Yokoyama R."/>
            <person name="Yoshitake Y."/>
            <person name="Yotsui I."/>
            <person name="Zachgo S."/>
            <person name="Schmutz J."/>
        </authorList>
    </citation>
    <scope>NUCLEOTIDE SEQUENCE [LARGE SCALE GENOMIC DNA]</scope>
    <source>
        <strain evidence="3">cv. B-3</strain>
    </source>
</reference>
<name>A0A397XRZ1_BRACM</name>
<dbReference type="PANTHER" id="PTHR36485">
    <property type="entry name" value="OS01G0939000 PROTEIN"/>
    <property type="match status" value="1"/>
</dbReference>
<dbReference type="InterPro" id="IPR029164">
    <property type="entry name" value="PIG-Y"/>
</dbReference>
<dbReference type="Proteomes" id="UP000264353">
    <property type="component" value="Chromosome A10"/>
</dbReference>
<dbReference type="AlphaFoldDB" id="A0A397XRZ1"/>
<dbReference type="Pfam" id="PF15159">
    <property type="entry name" value="PIG-Y"/>
    <property type="match status" value="1"/>
</dbReference>
<evidence type="ECO:0000313" key="2">
    <source>
        <dbReference type="EMBL" id="RID42244.1"/>
    </source>
</evidence>
<organism evidence="2 3">
    <name type="scientific">Brassica campestris</name>
    <name type="common">Field mustard</name>
    <dbReference type="NCBI Taxonomy" id="3711"/>
    <lineage>
        <taxon>Eukaryota</taxon>
        <taxon>Viridiplantae</taxon>
        <taxon>Streptophyta</taxon>
        <taxon>Embryophyta</taxon>
        <taxon>Tracheophyta</taxon>
        <taxon>Spermatophyta</taxon>
        <taxon>Magnoliopsida</taxon>
        <taxon>eudicotyledons</taxon>
        <taxon>Gunneridae</taxon>
        <taxon>Pentapetalae</taxon>
        <taxon>rosids</taxon>
        <taxon>malvids</taxon>
        <taxon>Brassicales</taxon>
        <taxon>Brassicaceae</taxon>
        <taxon>Brassiceae</taxon>
        <taxon>Brassica</taxon>
    </lineage>
</organism>